<proteinExistence type="predicted"/>
<feature type="domain" description="Ice-binding protein C-terminal" evidence="2">
    <location>
        <begin position="256"/>
        <end position="280"/>
    </location>
</feature>
<feature type="signal peptide" evidence="1">
    <location>
        <begin position="1"/>
        <end position="29"/>
    </location>
</feature>
<feature type="chain" id="PRO_5046606169" evidence="1">
    <location>
        <begin position="30"/>
        <end position="288"/>
    </location>
</feature>
<evidence type="ECO:0000256" key="1">
    <source>
        <dbReference type="SAM" id="SignalP"/>
    </source>
</evidence>
<sequence length="288" mass="30259">MMRLSSRTRLCGGLAVVASCLALTTTLPAQSLTGFFNSNFIPAFGQVSDNTVPSFTLDRSGSLLPQAFVSDATTHLTANGVFTMNALTLDVAMDANSPTRSGGGDFNFSYIVADTLSFDHTSNLDLVLRLTSTLDLGTDAPEAVNNWAKVATTIRFDTSMLDDPTYTWYYNTSTQAGALNNISTADIALTLTPGATLSFTTGMSGQIQLSLNHAGVTDLDGWIDGTLGWEIVSLSDPTVNVSSLSGANYLSASLSAVPEPSTYGLLVGAAILGTVLWRRRRTGTATAA</sequence>
<dbReference type="InterPro" id="IPR013424">
    <property type="entry name" value="Ice-binding_C"/>
</dbReference>
<evidence type="ECO:0000259" key="2">
    <source>
        <dbReference type="Pfam" id="PF07589"/>
    </source>
</evidence>
<protein>
    <submittedName>
        <fullName evidence="3">PEP-CTERM sorting domain-containing protein</fullName>
    </submittedName>
</protein>
<dbReference type="RefSeq" id="WP_221031529.1">
    <property type="nucleotide sequence ID" value="NZ_CP139781.1"/>
</dbReference>
<dbReference type="Pfam" id="PF07589">
    <property type="entry name" value="PEP-CTERM"/>
    <property type="match status" value="1"/>
</dbReference>
<reference evidence="3 4" key="2">
    <citation type="submission" date="2023-12" db="EMBL/GenBank/DDBJ databases">
        <title>Description of an unclassified Opitutus bacterium of Verrucomicrobiota.</title>
        <authorList>
            <person name="Zhang D.-F."/>
        </authorList>
    </citation>
    <scope>NUCLEOTIDE SEQUENCE [LARGE SCALE GENOMIC DNA]</scope>
    <source>
        <strain evidence="3 4">WL0086</strain>
    </source>
</reference>
<reference evidence="3 4" key="1">
    <citation type="submission" date="2021-08" db="EMBL/GenBank/DDBJ databases">
        <authorList>
            <person name="Zhang D."/>
            <person name="Zhang A."/>
            <person name="Wang L."/>
        </authorList>
    </citation>
    <scope>NUCLEOTIDE SEQUENCE [LARGE SCALE GENOMIC DNA]</scope>
    <source>
        <strain evidence="3 4">WL0086</strain>
    </source>
</reference>
<dbReference type="PROSITE" id="PS51257">
    <property type="entry name" value="PROKAR_LIPOPROTEIN"/>
    <property type="match status" value="1"/>
</dbReference>
<keyword evidence="1" id="KW-0732">Signal</keyword>
<name>A0ABZ1C3T3_9BACT</name>
<evidence type="ECO:0000313" key="4">
    <source>
        <dbReference type="Proteomes" id="UP000738431"/>
    </source>
</evidence>
<dbReference type="NCBIfam" id="TIGR02595">
    <property type="entry name" value="PEP_CTERM"/>
    <property type="match status" value="1"/>
</dbReference>
<gene>
    <name evidence="3" type="ORF">K1X11_014480</name>
</gene>
<evidence type="ECO:0000313" key="3">
    <source>
        <dbReference type="EMBL" id="WRQ86017.1"/>
    </source>
</evidence>
<organism evidence="3 4">
    <name type="scientific">Actomonas aquatica</name>
    <dbReference type="NCBI Taxonomy" id="2866162"/>
    <lineage>
        <taxon>Bacteria</taxon>
        <taxon>Pseudomonadati</taxon>
        <taxon>Verrucomicrobiota</taxon>
        <taxon>Opitutia</taxon>
        <taxon>Opitutales</taxon>
        <taxon>Opitutaceae</taxon>
        <taxon>Actomonas</taxon>
    </lineage>
</organism>
<accession>A0ABZ1C3T3</accession>
<keyword evidence="4" id="KW-1185">Reference proteome</keyword>
<dbReference type="EMBL" id="CP139781">
    <property type="protein sequence ID" value="WRQ86017.1"/>
    <property type="molecule type" value="Genomic_DNA"/>
</dbReference>
<dbReference type="Proteomes" id="UP000738431">
    <property type="component" value="Chromosome"/>
</dbReference>